<dbReference type="Proteomes" id="UP000691718">
    <property type="component" value="Unassembled WGS sequence"/>
</dbReference>
<keyword evidence="2" id="KW-1185">Reference proteome</keyword>
<name>A0A8S3WX52_PARAO</name>
<reference evidence="1" key="1">
    <citation type="submission" date="2021-04" db="EMBL/GenBank/DDBJ databases">
        <authorList>
            <person name="Tunstrom K."/>
        </authorList>
    </citation>
    <scope>NUCLEOTIDE SEQUENCE</scope>
</reference>
<dbReference type="OrthoDB" id="7489964at2759"/>
<comment type="caution">
    <text evidence="1">The sequence shown here is derived from an EMBL/GenBank/DDBJ whole genome shotgun (WGS) entry which is preliminary data.</text>
</comment>
<evidence type="ECO:0000313" key="1">
    <source>
        <dbReference type="EMBL" id="CAG4986389.1"/>
    </source>
</evidence>
<dbReference type="AlphaFoldDB" id="A0A8S3WX52"/>
<proteinExistence type="predicted"/>
<gene>
    <name evidence="1" type="ORF">PAPOLLO_LOCUS11237</name>
</gene>
<accession>A0A8S3WX52</accession>
<dbReference type="EMBL" id="CAJQZP010000810">
    <property type="protein sequence ID" value="CAG4986389.1"/>
    <property type="molecule type" value="Genomic_DNA"/>
</dbReference>
<organism evidence="1 2">
    <name type="scientific">Parnassius apollo</name>
    <name type="common">Apollo butterfly</name>
    <name type="synonym">Papilio apollo</name>
    <dbReference type="NCBI Taxonomy" id="110799"/>
    <lineage>
        <taxon>Eukaryota</taxon>
        <taxon>Metazoa</taxon>
        <taxon>Ecdysozoa</taxon>
        <taxon>Arthropoda</taxon>
        <taxon>Hexapoda</taxon>
        <taxon>Insecta</taxon>
        <taxon>Pterygota</taxon>
        <taxon>Neoptera</taxon>
        <taxon>Endopterygota</taxon>
        <taxon>Lepidoptera</taxon>
        <taxon>Glossata</taxon>
        <taxon>Ditrysia</taxon>
        <taxon>Papilionoidea</taxon>
        <taxon>Papilionidae</taxon>
        <taxon>Parnassiinae</taxon>
        <taxon>Parnassini</taxon>
        <taxon>Parnassius</taxon>
        <taxon>Parnassius</taxon>
    </lineage>
</organism>
<sequence length="86" mass="9819">MAGELRRPEHTLKWENLKKSARKRNALIRQNNLKTGGGKMYIPTDTFFHTMEPIIEATIPFGSWVLQNGLFVGVHSFFSKETSKAL</sequence>
<evidence type="ECO:0000313" key="2">
    <source>
        <dbReference type="Proteomes" id="UP000691718"/>
    </source>
</evidence>
<protein>
    <submittedName>
        <fullName evidence="1">(apollo) hypothetical protein</fullName>
    </submittedName>
</protein>